<organism evidence="1 2">
    <name type="scientific">Halalkalibaculum roseum</name>
    <dbReference type="NCBI Taxonomy" id="2709311"/>
    <lineage>
        <taxon>Bacteria</taxon>
        <taxon>Pseudomonadati</taxon>
        <taxon>Balneolota</taxon>
        <taxon>Balneolia</taxon>
        <taxon>Balneolales</taxon>
        <taxon>Balneolaceae</taxon>
        <taxon>Halalkalibaculum</taxon>
    </lineage>
</organism>
<keyword evidence="2" id="KW-1185">Reference proteome</keyword>
<sequence>MPAGYSGTPLIKKLGIKPGFKIMTENEPDHYFEMLGELPPDVTILDDGEEEADFIHLFAKNEETLQNALPPLKDKLARDGMLWVSWIKGASKRNTDINGNDVRRKGLELGLVDIKVCAVDKNWSGLKFMYRKEDR</sequence>
<evidence type="ECO:0000313" key="1">
    <source>
        <dbReference type="EMBL" id="NGP77673.1"/>
    </source>
</evidence>
<proteinExistence type="predicted"/>
<gene>
    <name evidence="1" type="ORF">G3570_13580</name>
</gene>
<dbReference type="RefSeq" id="WP_165143274.1">
    <property type="nucleotide sequence ID" value="NZ_JAALLT010000004.1"/>
</dbReference>
<dbReference type="Proteomes" id="UP000473278">
    <property type="component" value="Unassembled WGS sequence"/>
</dbReference>
<evidence type="ECO:0000313" key="2">
    <source>
        <dbReference type="Proteomes" id="UP000473278"/>
    </source>
</evidence>
<protein>
    <submittedName>
        <fullName evidence="1">DUF3052 family protein</fullName>
    </submittedName>
</protein>
<reference evidence="1 2" key="1">
    <citation type="submission" date="2020-02" db="EMBL/GenBank/DDBJ databases">
        <title>Balneolaceae bacterium YR4-1, complete genome.</title>
        <authorList>
            <person name="Li Y."/>
            <person name="Wu S."/>
        </authorList>
    </citation>
    <scope>NUCLEOTIDE SEQUENCE [LARGE SCALE GENOMIC DNA]</scope>
    <source>
        <strain evidence="1 2">YR4-1</strain>
    </source>
</reference>
<accession>A0A6M1TC17</accession>
<dbReference type="EMBL" id="JAALLT010000004">
    <property type="protein sequence ID" value="NGP77673.1"/>
    <property type="molecule type" value="Genomic_DNA"/>
</dbReference>
<dbReference type="AlphaFoldDB" id="A0A6M1TC17"/>
<comment type="caution">
    <text evidence="1">The sequence shown here is derived from an EMBL/GenBank/DDBJ whole genome shotgun (WGS) entry which is preliminary data.</text>
</comment>
<name>A0A6M1TC17_9BACT</name>